<evidence type="ECO:0000313" key="1">
    <source>
        <dbReference type="EMBL" id="MCA8378456.1"/>
    </source>
</evidence>
<evidence type="ECO:0000313" key="2">
    <source>
        <dbReference type="Proteomes" id="UP001199070"/>
    </source>
</evidence>
<dbReference type="Pfam" id="PF19953">
    <property type="entry name" value="EACC1"/>
    <property type="match status" value="1"/>
</dbReference>
<dbReference type="EMBL" id="JAIZTC010000001">
    <property type="protein sequence ID" value="MCA8378456.1"/>
    <property type="molecule type" value="Genomic_DNA"/>
</dbReference>
<gene>
    <name evidence="1" type="ORF">LGN22_06105</name>
</gene>
<protein>
    <submittedName>
        <fullName evidence="1">Uncharacterized protein</fullName>
    </submittedName>
</protein>
<dbReference type="AlphaFoldDB" id="A0AAW4T828"/>
<name>A0AAW4T828_9BURK</name>
<dbReference type="RefSeq" id="WP_226133256.1">
    <property type="nucleotide sequence ID" value="NZ_JAIZTC010000001.1"/>
</dbReference>
<reference evidence="1" key="1">
    <citation type="submission" date="2023-08" db="EMBL/GenBank/DDBJ databases">
        <title>A collection of bacterial strains from the Burkholderia cepacia Research Laboratory and Repository.</title>
        <authorList>
            <person name="Lipuma J."/>
            <person name="Spilker T."/>
        </authorList>
    </citation>
    <scope>NUCLEOTIDE SEQUENCE</scope>
    <source>
        <strain evidence="1">AU0862</strain>
    </source>
</reference>
<dbReference type="Proteomes" id="UP001199070">
    <property type="component" value="Unassembled WGS sequence"/>
</dbReference>
<comment type="caution">
    <text evidence="1">The sequence shown here is derived from an EMBL/GenBank/DDBJ whole genome shotgun (WGS) entry which is preliminary data.</text>
</comment>
<organism evidence="1 2">
    <name type="scientific">Burkholderia cenocepacia</name>
    <dbReference type="NCBI Taxonomy" id="95486"/>
    <lineage>
        <taxon>Bacteria</taxon>
        <taxon>Pseudomonadati</taxon>
        <taxon>Pseudomonadota</taxon>
        <taxon>Betaproteobacteria</taxon>
        <taxon>Burkholderiales</taxon>
        <taxon>Burkholderiaceae</taxon>
        <taxon>Burkholderia</taxon>
        <taxon>Burkholderia cepacia complex</taxon>
    </lineage>
</organism>
<proteinExistence type="predicted"/>
<accession>A0AAW4T828</accession>
<dbReference type="InterPro" id="IPR045428">
    <property type="entry name" value="EACC1"/>
</dbReference>
<sequence>MITTFILFKDSKNSFLSELDRNSIEYSQIELFSSGVMASGELISIAKAFVSSTAFATVVVTWLKTRASRKIIVTAKNEKIIHLEGYSVDEVEKILAIADRVAVVETGGDKDQ</sequence>